<protein>
    <recommendedName>
        <fullName evidence="3">N4 gp42-like protein</fullName>
    </recommendedName>
</protein>
<evidence type="ECO:0000313" key="2">
    <source>
        <dbReference type="Proteomes" id="UP000259976"/>
    </source>
</evidence>
<dbReference type="EMBL" id="KU885989">
    <property type="protein sequence ID" value="ANJ20792.1"/>
    <property type="molecule type" value="Genomic_DNA"/>
</dbReference>
<organism evidence="1 2">
    <name type="scientific">Roseobacter phage RD-1410W1-01</name>
    <dbReference type="NCBI Taxonomy" id="1815984"/>
    <lineage>
        <taxon>Viruses</taxon>
        <taxon>Duplodnaviria</taxon>
        <taxon>Heunggongvirae</taxon>
        <taxon>Uroviricota</taxon>
        <taxon>Caudoviricetes</taxon>
        <taxon>Schitoviridae</taxon>
        <taxon>Rhodovirinae</taxon>
        <taxon>Aoqinvirus</taxon>
        <taxon>Aoqinvirus RD1410W101</taxon>
    </lineage>
</organism>
<gene>
    <name evidence="1" type="ORF">RDp01_gp58</name>
</gene>
<keyword evidence="2" id="KW-1185">Reference proteome</keyword>
<proteinExistence type="predicted"/>
<name>A0A191VYJ7_9CAUD</name>
<evidence type="ECO:0008006" key="3">
    <source>
        <dbReference type="Google" id="ProtNLM"/>
    </source>
</evidence>
<reference evidence="1 2" key="1">
    <citation type="journal article" date="2016" name="Curr. Microbiol.">
        <title>Characterization and Complete Genome Sequences of Three N4-Like Roseobacter Phages Isolated from the South China Sea.</title>
        <authorList>
            <person name="Li B."/>
            <person name="Zhang S."/>
            <person name="Long L."/>
            <person name="Huang S."/>
        </authorList>
    </citation>
    <scope>NUCLEOTIDE SEQUENCE [LARGE SCALE GENOMIC DNA]</scope>
</reference>
<sequence length="331" mass="38085">MKKLTNEHGIDLPLAVWLLQNGYNSGADVAPAGELLSVTSLMKPTRRLILERQVDDEQETMDVSDLIASRMGHGLHDSIERSWVEGDWAGAMRRLHYPQSVIDRVKINPDPSEVGKDDIPIYLEKRGFKEIGGIILTGQLDFAVNGAYRDFKSTSTFSFTSGSKDQDYILQGSMYRLIMPEFIWKDKMRIEFIFTDWLKYRAKADPTYPQARVAHKEFPLMSVKETEEWVLDKLDDVRQNARYTHKQDKMVRCTDKELWKQPDSYKYYANPETAKKGGRAQKSFDTRADAEIWLKEKGKGTIVTVPGEVKACEYCPAFAVCEQRKEYFPDD</sequence>
<accession>A0A191VYJ7</accession>
<dbReference type="Proteomes" id="UP000259976">
    <property type="component" value="Segment"/>
</dbReference>
<evidence type="ECO:0000313" key="1">
    <source>
        <dbReference type="EMBL" id="ANJ20792.1"/>
    </source>
</evidence>